<dbReference type="Proteomes" id="UP000540506">
    <property type="component" value="Unassembled WGS sequence"/>
</dbReference>
<evidence type="ECO:0000259" key="1">
    <source>
        <dbReference type="Pfam" id="PF06259"/>
    </source>
</evidence>
<dbReference type="AlphaFoldDB" id="A0A7W7QY92"/>
<evidence type="ECO:0000313" key="2">
    <source>
        <dbReference type="EMBL" id="MBB4921992.1"/>
    </source>
</evidence>
<evidence type="ECO:0000313" key="3">
    <source>
        <dbReference type="Proteomes" id="UP000540506"/>
    </source>
</evidence>
<accession>A0A7W7QY92</accession>
<comment type="caution">
    <text evidence="2">The sequence shown here is derived from an EMBL/GenBank/DDBJ whole genome shotgun (WGS) entry which is preliminary data.</text>
</comment>
<keyword evidence="3" id="KW-1185">Reference proteome</keyword>
<reference evidence="2 3" key="1">
    <citation type="submission" date="2020-08" db="EMBL/GenBank/DDBJ databases">
        <title>Sequencing the genomes of 1000 actinobacteria strains.</title>
        <authorList>
            <person name="Klenk H.-P."/>
        </authorList>
    </citation>
    <scope>NUCLEOTIDE SEQUENCE [LARGE SCALE GENOMIC DNA]</scope>
    <source>
        <strain evidence="2 3">DSM 41654</strain>
    </source>
</reference>
<organism evidence="2 3">
    <name type="scientific">Kitasatospora kifunensis</name>
    <name type="common">Streptomyces kifunensis</name>
    <dbReference type="NCBI Taxonomy" id="58351"/>
    <lineage>
        <taxon>Bacteria</taxon>
        <taxon>Bacillati</taxon>
        <taxon>Actinomycetota</taxon>
        <taxon>Actinomycetes</taxon>
        <taxon>Kitasatosporales</taxon>
        <taxon>Streptomycetaceae</taxon>
        <taxon>Kitasatospora</taxon>
    </lineage>
</organism>
<sequence>MCPVTSDHVQAVPAASAALTEAAQADKLISDRLQKFIANATNGTGLDGATVAADQNTANHREDIPDASAGPAAVNAWWQGLTPAERHHLIYNQPDQIGNRDGIPTVDRDQANRLRLAQNQATLQSQLDALGPEPPFFIPVVGVGDNLENPEHKYWKQQHDDLTGKLKGLNDIQNRLDNSRGPDFPPTYLMGFDTQGNGHAIVAMNNPDTADNVLTFVPGTSARLAGITGDMDKAYEMEASSAKAEADQHSSKTTATIAWSGYDAPQTLPEASLGGPAFGAEDRLHNFETGLRATHEGTPSFNTIMGHSYGSTAVGFTMRDKGLPVDRAIFVGSPGLGVYSPSELHLDPSQVFVGRGSNDPIEYVAGVAFGSDPMDSDFGAQHLPTGDSNHSSYWDRSKPAWSAFGKIATGGQP</sequence>
<dbReference type="Pfam" id="PF06259">
    <property type="entry name" value="Abhydrolase_8"/>
    <property type="match status" value="1"/>
</dbReference>
<proteinExistence type="predicted"/>
<dbReference type="RefSeq" id="WP_184934241.1">
    <property type="nucleotide sequence ID" value="NZ_JACHJV010000001.1"/>
</dbReference>
<dbReference type="EMBL" id="JACHJV010000001">
    <property type="protein sequence ID" value="MBB4921992.1"/>
    <property type="molecule type" value="Genomic_DNA"/>
</dbReference>
<feature type="domain" description="DUF1023" evidence="1">
    <location>
        <begin position="193"/>
        <end position="367"/>
    </location>
</feature>
<gene>
    <name evidence="2" type="ORF">FHR34_000985</name>
</gene>
<protein>
    <recommendedName>
        <fullName evidence="1">DUF1023 domain-containing protein</fullName>
    </recommendedName>
</protein>
<name>A0A7W7QY92_KITKI</name>
<dbReference type="InterPro" id="IPR010427">
    <property type="entry name" value="DUF1023"/>
</dbReference>